<protein>
    <submittedName>
        <fullName evidence="2">Uncharacterized protein</fullName>
    </submittedName>
</protein>
<name>A0A1A9V7T0_GLOAU</name>
<dbReference type="Proteomes" id="UP000078200">
    <property type="component" value="Unassembled WGS sequence"/>
</dbReference>
<dbReference type="AlphaFoldDB" id="A0A1A9V7T0"/>
<evidence type="ECO:0000313" key="2">
    <source>
        <dbReference type="EnsemblMetazoa" id="GAUT028612-PA"/>
    </source>
</evidence>
<evidence type="ECO:0000256" key="1">
    <source>
        <dbReference type="SAM" id="MobiDB-lite"/>
    </source>
</evidence>
<dbReference type="EnsemblMetazoa" id="GAUT028612-RA">
    <property type="protein sequence ID" value="GAUT028612-PA"/>
    <property type="gene ID" value="GAUT028612"/>
</dbReference>
<dbReference type="VEuPathDB" id="VectorBase:GAUT028612"/>
<proteinExistence type="predicted"/>
<feature type="region of interest" description="Disordered" evidence="1">
    <location>
        <begin position="56"/>
        <end position="76"/>
    </location>
</feature>
<sequence length="110" mass="12318">MISFAQSTAENILTLLSNRTGAESFVIDNQGRALRRLKRDRTQASNASRLIDLPNVKHEKESTTSQHNKECKDKSKTTVTVTAKAKISYQVKTEGVCRDLRVSVNVKNIK</sequence>
<accession>A0A1A9V7T0</accession>
<organism evidence="2 3">
    <name type="scientific">Glossina austeni</name>
    <name type="common">Savannah tsetse fly</name>
    <dbReference type="NCBI Taxonomy" id="7395"/>
    <lineage>
        <taxon>Eukaryota</taxon>
        <taxon>Metazoa</taxon>
        <taxon>Ecdysozoa</taxon>
        <taxon>Arthropoda</taxon>
        <taxon>Hexapoda</taxon>
        <taxon>Insecta</taxon>
        <taxon>Pterygota</taxon>
        <taxon>Neoptera</taxon>
        <taxon>Endopterygota</taxon>
        <taxon>Diptera</taxon>
        <taxon>Brachycera</taxon>
        <taxon>Muscomorpha</taxon>
        <taxon>Hippoboscoidea</taxon>
        <taxon>Glossinidae</taxon>
        <taxon>Glossina</taxon>
    </lineage>
</organism>
<keyword evidence="3" id="KW-1185">Reference proteome</keyword>
<evidence type="ECO:0000313" key="3">
    <source>
        <dbReference type="Proteomes" id="UP000078200"/>
    </source>
</evidence>
<reference evidence="2" key="1">
    <citation type="submission" date="2020-05" db="UniProtKB">
        <authorList>
            <consortium name="EnsemblMetazoa"/>
        </authorList>
    </citation>
    <scope>IDENTIFICATION</scope>
    <source>
        <strain evidence="2">TTRI</strain>
    </source>
</reference>